<keyword evidence="4" id="KW-1185">Reference proteome</keyword>
<name>A0A8C9ZVN9_SANLU</name>
<dbReference type="AlphaFoldDB" id="A0A8C9ZVN9"/>
<dbReference type="Ensembl" id="ENSSLUT00000043397.1">
    <property type="protein sequence ID" value="ENSSLUP00000042070.1"/>
    <property type="gene ID" value="ENSSLUG00000018636.1"/>
</dbReference>
<dbReference type="CDD" id="cd00096">
    <property type="entry name" value="Ig"/>
    <property type="match status" value="1"/>
</dbReference>
<feature type="domain" description="Ig-like" evidence="2">
    <location>
        <begin position="122"/>
        <end position="183"/>
    </location>
</feature>
<evidence type="ECO:0000313" key="4">
    <source>
        <dbReference type="Proteomes" id="UP000694568"/>
    </source>
</evidence>
<evidence type="ECO:0000256" key="1">
    <source>
        <dbReference type="SAM" id="MobiDB-lite"/>
    </source>
</evidence>
<dbReference type="InterPro" id="IPR003599">
    <property type="entry name" value="Ig_sub"/>
</dbReference>
<dbReference type="SMART" id="SM00409">
    <property type="entry name" value="IG"/>
    <property type="match status" value="2"/>
</dbReference>
<dbReference type="Pfam" id="PF13895">
    <property type="entry name" value="Ig_2"/>
    <property type="match status" value="2"/>
</dbReference>
<dbReference type="InterPro" id="IPR003598">
    <property type="entry name" value="Ig_sub2"/>
</dbReference>
<reference evidence="3" key="1">
    <citation type="submission" date="2025-08" db="UniProtKB">
        <authorList>
            <consortium name="Ensembl"/>
        </authorList>
    </citation>
    <scope>IDENTIFICATION</scope>
</reference>
<evidence type="ECO:0000313" key="3">
    <source>
        <dbReference type="Ensembl" id="ENSSLUP00000042070.1"/>
    </source>
</evidence>
<dbReference type="Proteomes" id="UP000694568">
    <property type="component" value="Unplaced"/>
</dbReference>
<dbReference type="SMART" id="SM00408">
    <property type="entry name" value="IGc2"/>
    <property type="match status" value="2"/>
</dbReference>
<accession>A0A8C9ZVN9</accession>
<protein>
    <recommendedName>
        <fullName evidence="2">Ig-like domain-containing protein</fullName>
    </recommendedName>
</protein>
<dbReference type="Gene3D" id="2.60.40.10">
    <property type="entry name" value="Immunoglobulins"/>
    <property type="match status" value="3"/>
</dbReference>
<feature type="region of interest" description="Disordered" evidence="1">
    <location>
        <begin position="59"/>
        <end position="82"/>
    </location>
</feature>
<dbReference type="InterPro" id="IPR036179">
    <property type="entry name" value="Ig-like_dom_sf"/>
</dbReference>
<dbReference type="PANTHER" id="PTHR46013">
    <property type="entry name" value="VASCULAR CELL ADHESION MOLECULE 1"/>
    <property type="match status" value="1"/>
</dbReference>
<dbReference type="PROSITE" id="PS50835">
    <property type="entry name" value="IG_LIKE"/>
    <property type="match status" value="2"/>
</dbReference>
<dbReference type="InterPro" id="IPR007110">
    <property type="entry name" value="Ig-like_dom"/>
</dbReference>
<dbReference type="InterPro" id="IPR013783">
    <property type="entry name" value="Ig-like_fold"/>
</dbReference>
<organism evidence="3 4">
    <name type="scientific">Sander lucioperca</name>
    <name type="common">Pike-perch</name>
    <name type="synonym">Perca lucioperca</name>
    <dbReference type="NCBI Taxonomy" id="283035"/>
    <lineage>
        <taxon>Eukaryota</taxon>
        <taxon>Metazoa</taxon>
        <taxon>Chordata</taxon>
        <taxon>Craniata</taxon>
        <taxon>Vertebrata</taxon>
        <taxon>Euteleostomi</taxon>
        <taxon>Actinopterygii</taxon>
        <taxon>Neopterygii</taxon>
        <taxon>Teleostei</taxon>
        <taxon>Neoteleostei</taxon>
        <taxon>Acanthomorphata</taxon>
        <taxon>Eupercaria</taxon>
        <taxon>Perciformes</taxon>
        <taxon>Percoidei</taxon>
        <taxon>Percidae</taxon>
        <taxon>Luciopercinae</taxon>
        <taxon>Sander</taxon>
    </lineage>
</organism>
<dbReference type="GeneTree" id="ENSGT01010000222294"/>
<proteinExistence type="predicted"/>
<feature type="domain" description="Ig-like" evidence="2">
    <location>
        <begin position="199"/>
        <end position="276"/>
    </location>
</feature>
<dbReference type="PANTHER" id="PTHR46013:SF4">
    <property type="entry name" value="B-CELL RECEPTOR CD22-RELATED"/>
    <property type="match status" value="1"/>
</dbReference>
<feature type="compositionally biased region" description="Polar residues" evidence="1">
    <location>
        <begin position="62"/>
        <end position="82"/>
    </location>
</feature>
<sequence>VVYLIILPMSGVQGESCNRVTYTDRSICASEGSSVDISCTYSSYEDQVESKLWFSRERNHRGQNPSQPEDLSTDSQYTAAGTNNRDSLKEAKVIIKIVNGLYSLILIKLFMLMSPPDGPKLPSVSVSPSAEIVEGSSVTLTCSSDANPAANYTWYKENVYFRPPREEPQLVFSSIQSSDSGQYYLISVNTSPPDGPKLPSVSVSPSAEIVEGSSVTLTCSSDANPAANYTWYKENQTLPHGQQGIYHFTSISSEDRGNYYCKSENQHGHINSTSLFIDVHKCLWAILYLKTGQKLKAKHNFVRVNTILSGPQNNHEFTKCKEEKMRSVIYHFKHLEQKPSPLYLHLYSHARILYSDACAPHTQLSRDVCALKHAVPD</sequence>
<dbReference type="SUPFAM" id="SSF48726">
    <property type="entry name" value="Immunoglobulin"/>
    <property type="match status" value="2"/>
</dbReference>
<reference evidence="3" key="2">
    <citation type="submission" date="2025-09" db="UniProtKB">
        <authorList>
            <consortium name="Ensembl"/>
        </authorList>
    </citation>
    <scope>IDENTIFICATION</scope>
</reference>
<evidence type="ECO:0000259" key="2">
    <source>
        <dbReference type="PROSITE" id="PS50835"/>
    </source>
</evidence>